<dbReference type="Proteomes" id="UP001189429">
    <property type="component" value="Unassembled WGS sequence"/>
</dbReference>
<keyword evidence="3" id="KW-1185">Reference proteome</keyword>
<organism evidence="2 3">
    <name type="scientific">Prorocentrum cordatum</name>
    <dbReference type="NCBI Taxonomy" id="2364126"/>
    <lineage>
        <taxon>Eukaryota</taxon>
        <taxon>Sar</taxon>
        <taxon>Alveolata</taxon>
        <taxon>Dinophyceae</taxon>
        <taxon>Prorocentrales</taxon>
        <taxon>Prorocentraceae</taxon>
        <taxon>Prorocentrum</taxon>
    </lineage>
</organism>
<proteinExistence type="predicted"/>
<reference evidence="2" key="1">
    <citation type="submission" date="2023-10" db="EMBL/GenBank/DDBJ databases">
        <authorList>
            <person name="Chen Y."/>
            <person name="Shah S."/>
            <person name="Dougan E. K."/>
            <person name="Thang M."/>
            <person name="Chan C."/>
        </authorList>
    </citation>
    <scope>NUCLEOTIDE SEQUENCE [LARGE SCALE GENOMIC DNA]</scope>
</reference>
<evidence type="ECO:0000313" key="2">
    <source>
        <dbReference type="EMBL" id="CAK0795260.1"/>
    </source>
</evidence>
<evidence type="ECO:0000256" key="1">
    <source>
        <dbReference type="SAM" id="MobiDB-lite"/>
    </source>
</evidence>
<comment type="caution">
    <text evidence="2">The sequence shown here is derived from an EMBL/GenBank/DDBJ whole genome shotgun (WGS) entry which is preliminary data.</text>
</comment>
<name>A0ABN9PQQ2_9DINO</name>
<protein>
    <submittedName>
        <fullName evidence="2">Uncharacterized protein</fullName>
    </submittedName>
</protein>
<dbReference type="EMBL" id="CAUYUJ010001301">
    <property type="protein sequence ID" value="CAK0795260.1"/>
    <property type="molecule type" value="Genomic_DNA"/>
</dbReference>
<accession>A0ABN9PQQ2</accession>
<evidence type="ECO:0000313" key="3">
    <source>
        <dbReference type="Proteomes" id="UP001189429"/>
    </source>
</evidence>
<feature type="region of interest" description="Disordered" evidence="1">
    <location>
        <begin position="15"/>
        <end position="43"/>
    </location>
</feature>
<feature type="compositionally biased region" description="Polar residues" evidence="1">
    <location>
        <begin position="18"/>
        <end position="32"/>
    </location>
</feature>
<gene>
    <name evidence="2" type="ORF">PCOR1329_LOCUS4977</name>
</gene>
<sequence length="205" mass="21882">MGPGDIRNVSKMVAVLEQTGSEGRPSSPSDPHSGSRHPDLADASPMRRRCSAILWTHLLWPQSGGLPEVNVGVELESDVPPPPQPVLECDEGCIAAINDCIEEGCSVDAIMKLDKKLAEDEQKVQATMASIEGQQKTGYTEENTGSLAWLKNFLGRSGSLRAQLQALKTIEDGDFIKQMVKAASVAFGGGRTGDYPKVGVSPYSS</sequence>